<gene>
    <name evidence="3" type="ORF">N180_18810</name>
</gene>
<accession>A0A081PDH8</accession>
<dbReference type="AlphaFoldDB" id="A0A081PDH8"/>
<name>A0A081PDH8_9SPHI</name>
<dbReference type="Proteomes" id="UP000028007">
    <property type="component" value="Unassembled WGS sequence"/>
</dbReference>
<sequence length="584" mass="68323">MSVFKDFSSDRAILEILCKMRVKLAHQRNKDHLIHLHTSNPHKNYHKNGPAKNEKLLCSLFPSRKKWKTVLQHKRVKDGVARSTSEKTLLSLHATIKYYERNDPAADFLIKLKDFIKEIQTALHAGDYKISSPNIIPKLKEDKPSLTEKNICRPIASFGLKDKIILSITNRYLTTILDPLFIERSYAFRAKRMIKGKEMCPTHHEPVEEILAYRNKHDEGSLFVAECDMKKFFDTVNHTIIKRIFRQFFKRKLILNYPPEDINNAKRILYDYLDVYTFNRSVLPLNKEQKHFQKFKIEKGEYGWVKDELISNGYYKNIATAKIGIPQGGALSGLIANVVLHGVDKNVTSQNDNNLLYVRFCDDMLIIHPNQEQCVLAFDRYLSAIKSKKLVVHQPVNTPYENPRHFWSEKSKSCYIWGEKRGIGSPWIGFVGYEINYQGFLRVRKSSLLKEMKKQFKVVGDLKLILKDPHCRSSEKTIYESVANRLIGMSVGRVNLWNCQKIKNEMCWASGYRLLTDNKYSRIQLKRLDSSRNRLLLKLRNKINKIQESESVEESDKDEKAKTKEQIYYGYPFSYYYQTLKNEL</sequence>
<dbReference type="InterPro" id="IPR051083">
    <property type="entry name" value="GrpII_Intron_Splice-Mob/Def"/>
</dbReference>
<dbReference type="PANTHER" id="PTHR34047">
    <property type="entry name" value="NUCLEAR INTRON MATURASE 1, MITOCHONDRIAL-RELATED"/>
    <property type="match status" value="1"/>
</dbReference>
<evidence type="ECO:0000313" key="4">
    <source>
        <dbReference type="Proteomes" id="UP000028007"/>
    </source>
</evidence>
<dbReference type="SUPFAM" id="SSF56672">
    <property type="entry name" value="DNA/RNA polymerases"/>
    <property type="match status" value="1"/>
</dbReference>
<dbReference type="OrthoDB" id="9780724at2"/>
<comment type="caution">
    <text evidence="3">The sequence shown here is derived from an EMBL/GenBank/DDBJ whole genome shotgun (WGS) entry which is preliminary data.</text>
</comment>
<dbReference type="PANTHER" id="PTHR34047:SF8">
    <property type="entry name" value="PROTEIN YKFC"/>
    <property type="match status" value="1"/>
</dbReference>
<protein>
    <recommendedName>
        <fullName evidence="2">Reverse transcriptase domain-containing protein</fullName>
    </recommendedName>
</protein>
<proteinExistence type="inferred from homology"/>
<dbReference type="eggNOG" id="COG3344">
    <property type="taxonomic scope" value="Bacteria"/>
</dbReference>
<dbReference type="PROSITE" id="PS50878">
    <property type="entry name" value="RT_POL"/>
    <property type="match status" value="1"/>
</dbReference>
<feature type="domain" description="Reverse transcriptase" evidence="2">
    <location>
        <begin position="117"/>
        <end position="435"/>
    </location>
</feature>
<dbReference type="Pfam" id="PF00078">
    <property type="entry name" value="RVT_1"/>
    <property type="match status" value="1"/>
</dbReference>
<dbReference type="InterPro" id="IPR000477">
    <property type="entry name" value="RT_dom"/>
</dbReference>
<reference evidence="3 4" key="1">
    <citation type="journal article" date="1992" name="Int. J. Syst. Bacteriol.">
        <title>Sphingobacterium antarcticus sp. nov. a Psychrotrophic Bacterium from the Soils of Schirmacher Oasis, Antarctica.</title>
        <authorList>
            <person name="Shivaji S."/>
            <person name="Ray M.K."/>
            <person name="Rao N.S."/>
            <person name="Saiserr L."/>
            <person name="Jagannadham M.V."/>
            <person name="Kumar G.S."/>
            <person name="Reddy G."/>
            <person name="Bhargava P.M."/>
        </authorList>
    </citation>
    <scope>NUCLEOTIDE SEQUENCE [LARGE SCALE GENOMIC DNA]</scope>
    <source>
        <strain evidence="3 4">4BY</strain>
    </source>
</reference>
<evidence type="ECO:0000313" key="3">
    <source>
        <dbReference type="EMBL" id="KEQ28751.1"/>
    </source>
</evidence>
<keyword evidence="4" id="KW-1185">Reference proteome</keyword>
<dbReference type="InterPro" id="IPR043502">
    <property type="entry name" value="DNA/RNA_pol_sf"/>
</dbReference>
<dbReference type="EMBL" id="JNFF01000108">
    <property type="protein sequence ID" value="KEQ28751.1"/>
    <property type="molecule type" value="Genomic_DNA"/>
</dbReference>
<evidence type="ECO:0000259" key="2">
    <source>
        <dbReference type="PROSITE" id="PS50878"/>
    </source>
</evidence>
<comment type="similarity">
    <text evidence="1">Belongs to the bacterial reverse transcriptase family.</text>
</comment>
<organism evidence="3 4">
    <name type="scientific">Pedobacter antarcticus 4BY</name>
    <dbReference type="NCBI Taxonomy" id="1358423"/>
    <lineage>
        <taxon>Bacteria</taxon>
        <taxon>Pseudomonadati</taxon>
        <taxon>Bacteroidota</taxon>
        <taxon>Sphingobacteriia</taxon>
        <taxon>Sphingobacteriales</taxon>
        <taxon>Sphingobacteriaceae</taxon>
        <taxon>Pedobacter</taxon>
    </lineage>
</organism>
<evidence type="ECO:0000256" key="1">
    <source>
        <dbReference type="ARBA" id="ARBA00034120"/>
    </source>
</evidence>